<dbReference type="Pfam" id="PF05670">
    <property type="entry name" value="NFACT-R_1"/>
    <property type="match status" value="1"/>
</dbReference>
<dbReference type="InterPro" id="IPR043682">
    <property type="entry name" value="RqcH_bacterial"/>
</dbReference>
<dbReference type="GO" id="GO:0072344">
    <property type="term" value="P:rescue of stalled ribosome"/>
    <property type="evidence" value="ECO:0007669"/>
    <property type="project" value="UniProtKB-UniRule"/>
</dbReference>
<dbReference type="STRING" id="862517.HMPREF9225_1692"/>
<keyword evidence="8" id="KW-1185">Reference proteome</keyword>
<dbReference type="GO" id="GO:1990112">
    <property type="term" value="C:RQC complex"/>
    <property type="evidence" value="ECO:0007669"/>
    <property type="project" value="TreeGrafter"/>
</dbReference>
<dbReference type="Pfam" id="PF05833">
    <property type="entry name" value="NFACT_N"/>
    <property type="match status" value="1"/>
</dbReference>
<dbReference type="GO" id="GO:0043023">
    <property type="term" value="F:ribosomal large subunit binding"/>
    <property type="evidence" value="ECO:0007669"/>
    <property type="project" value="UniProtKB-UniRule"/>
</dbReference>
<evidence type="ECO:0000259" key="6">
    <source>
        <dbReference type="Pfam" id="PF05670"/>
    </source>
</evidence>
<dbReference type="PANTHER" id="PTHR15239:SF6">
    <property type="entry name" value="RIBOSOME QUALITY CONTROL COMPLEX SUBUNIT NEMF"/>
    <property type="match status" value="1"/>
</dbReference>
<comment type="function">
    <text evidence="5">Key component of the ribosome quality control system (RQC), a ribosome-associated complex that mediates the extraction of incompletely synthesized nascent chains from stalled ribosomes and their subsequent degradation. RqcH recruits Ala-charged tRNA, and with RqcP directs the elongation of stalled nascent chains on 50S ribosomal subunits, leading to non-templated C-terminal alanine extensions (Ala tail). The Ala tail promotes nascent chain degradation. May add between 1 and at least 8 Ala residues. Binds to stalled 50S ribosomal subunits.</text>
</comment>
<dbReference type="GO" id="GO:0000049">
    <property type="term" value="F:tRNA binding"/>
    <property type="evidence" value="ECO:0007669"/>
    <property type="project" value="UniProtKB-UniRule"/>
</dbReference>
<keyword evidence="2 5" id="KW-0699">rRNA-binding</keyword>
<dbReference type="AlphaFoldDB" id="E0NNF3"/>
<accession>E0NNF3</accession>
<dbReference type="eggNOG" id="COG1293">
    <property type="taxonomic scope" value="Bacteria"/>
</dbReference>
<evidence type="ECO:0000256" key="2">
    <source>
        <dbReference type="ARBA" id="ARBA00022730"/>
    </source>
</evidence>
<dbReference type="InterPro" id="IPR008532">
    <property type="entry name" value="NFACT_RNA-bd"/>
</dbReference>
<dbReference type="Proteomes" id="UP000003280">
    <property type="component" value="Unassembled WGS sequence"/>
</dbReference>
<dbReference type="OrthoDB" id="9766163at2"/>
<gene>
    <name evidence="7" type="primary">FbpA</name>
    <name evidence="5" type="synonym">rqcH</name>
    <name evidence="7" type="ORF">HMPREF9225_1692</name>
</gene>
<dbReference type="InterPro" id="IPR051608">
    <property type="entry name" value="RQC_Subunit_NEMF"/>
</dbReference>
<evidence type="ECO:0000256" key="1">
    <source>
        <dbReference type="ARBA" id="ARBA00022555"/>
    </source>
</evidence>
<dbReference type="HAMAP" id="MF_00844_B">
    <property type="entry name" value="RqcH_B"/>
    <property type="match status" value="1"/>
</dbReference>
<evidence type="ECO:0000313" key="8">
    <source>
        <dbReference type="Proteomes" id="UP000003280"/>
    </source>
</evidence>
<comment type="subunit">
    <text evidence="5">Associates with stalled 50S ribosomal subunits. Binds to RqcP.</text>
</comment>
<name>E0NNF3_9FIRM</name>
<dbReference type="GO" id="GO:0019843">
    <property type="term" value="F:rRNA binding"/>
    <property type="evidence" value="ECO:0007669"/>
    <property type="project" value="UniProtKB-UniRule"/>
</dbReference>
<keyword evidence="5" id="KW-0175">Coiled coil</keyword>
<evidence type="ECO:0000313" key="7">
    <source>
        <dbReference type="EMBL" id="EFM24826.1"/>
    </source>
</evidence>
<organism evidence="7 8">
    <name type="scientific">Peptoniphilus duerdenii ATCC BAA-1640</name>
    <dbReference type="NCBI Taxonomy" id="862517"/>
    <lineage>
        <taxon>Bacteria</taxon>
        <taxon>Bacillati</taxon>
        <taxon>Bacillota</taxon>
        <taxon>Tissierellia</taxon>
        <taxon>Tissierellales</taxon>
        <taxon>Peptoniphilaceae</taxon>
        <taxon>Peptoniphilus</taxon>
    </lineage>
</organism>
<keyword evidence="3 5" id="KW-0694">RNA-binding</keyword>
<dbReference type="PANTHER" id="PTHR15239">
    <property type="entry name" value="NUCLEAR EXPORT MEDIATOR FACTOR NEMF"/>
    <property type="match status" value="1"/>
</dbReference>
<protein>
    <recommendedName>
        <fullName evidence="5">Rqc2 homolog RqcH</fullName>
        <shortName evidence="5">RqcH</shortName>
    </recommendedName>
</protein>
<keyword evidence="1 5" id="KW-0820">tRNA-binding</keyword>
<evidence type="ECO:0000256" key="3">
    <source>
        <dbReference type="ARBA" id="ARBA00022884"/>
    </source>
</evidence>
<feature type="coiled-coil region" evidence="5">
    <location>
        <begin position="306"/>
        <end position="333"/>
    </location>
</feature>
<dbReference type="Gene3D" id="1.10.8.50">
    <property type="match status" value="1"/>
</dbReference>
<proteinExistence type="inferred from homology"/>
<reference evidence="7 8" key="1">
    <citation type="submission" date="2010-07" db="EMBL/GenBank/DDBJ databases">
        <authorList>
            <person name="Muzny D."/>
            <person name="Qin X."/>
            <person name="Deng J."/>
            <person name="Jiang H."/>
            <person name="Liu Y."/>
            <person name="Qu J."/>
            <person name="Song X.-Z."/>
            <person name="Zhang L."/>
            <person name="Thornton R."/>
            <person name="Coyle M."/>
            <person name="Francisco L."/>
            <person name="Jackson L."/>
            <person name="Javaid M."/>
            <person name="Korchina V."/>
            <person name="Kovar C."/>
            <person name="Mata R."/>
            <person name="Mathew T."/>
            <person name="Ngo R."/>
            <person name="Nguyen L."/>
            <person name="Nguyen N."/>
            <person name="Okwuonu G."/>
            <person name="Ongeri F."/>
            <person name="Pham C."/>
            <person name="Simmons D."/>
            <person name="Wilczek-Boney K."/>
            <person name="Hale W."/>
            <person name="Jakkamsetti A."/>
            <person name="Pham P."/>
            <person name="Ruth R."/>
            <person name="San Lucas F."/>
            <person name="Warren J."/>
            <person name="Zhang J."/>
            <person name="Zhao Z."/>
            <person name="Zhou C."/>
            <person name="Zhu D."/>
            <person name="Lee S."/>
            <person name="Bess C."/>
            <person name="Blankenburg K."/>
            <person name="Forbes L."/>
            <person name="Fu Q."/>
            <person name="Gubbala S."/>
            <person name="Hirani K."/>
            <person name="Jayaseelan J.C."/>
            <person name="Lara F."/>
            <person name="Munidasa M."/>
            <person name="Palculict T."/>
            <person name="Patil S."/>
            <person name="Pu L.-L."/>
            <person name="Saada N."/>
            <person name="Tang L."/>
            <person name="Weissenberger G."/>
            <person name="Zhu Y."/>
            <person name="Hemphill L."/>
            <person name="Shang Y."/>
            <person name="Youmans B."/>
            <person name="Ayvaz T."/>
            <person name="Ross M."/>
            <person name="Santibanez J."/>
            <person name="Aqrawi P."/>
            <person name="Gross S."/>
            <person name="Joshi V."/>
            <person name="Fowler G."/>
            <person name="Nazareth L."/>
            <person name="Reid J."/>
            <person name="Worley K."/>
            <person name="Petrosino J."/>
            <person name="Highlander S."/>
            <person name="Gibbs R."/>
        </authorList>
    </citation>
    <scope>NUCLEOTIDE SEQUENCE [LARGE SCALE GENOMIC DNA]</scope>
    <source>
        <strain evidence="7 8">ATCC BAA-1640</strain>
    </source>
</reference>
<comment type="similarity">
    <text evidence="5">Belongs to the NEMF family.</text>
</comment>
<dbReference type="EMBL" id="AEEH01000048">
    <property type="protein sequence ID" value="EFM24826.1"/>
    <property type="molecule type" value="Genomic_DNA"/>
</dbReference>
<sequence>MAYDGSTMLALKNELRDKILGLKIEKIYQTNDTDIIIQMREMGEKYRLFISTNATFPRINLTEIDYENPQMPPSFCMLLRKHLQSGVIKDISQHKMDRILFIDIESRSELGDLVIKRLNLEIMGRHSNIILTEDGKIIDSIKRIGPHISRVRSVLPGLEYNFEVISDKINPLGLNSEDFIKILDEAPKGKSIKNTFVNLFTGISNTTARELAERLSIDEDIPLSGLELNETTGDKIAKFFSDLDHTDKAYLIYNSERKLIDFTSFKPSYYNSSSLEELPSISSAIDKFYFEKSKDINLKNIGSDVLKVVDHNISKLEKKLEKLVIEQEDSKNREKYKVYGDLISSNSYRIEKGEKEVTLENFFDNMNPITIPLDARLSAQENARKFYKTYQKMKVREEVLKPEIENTKNKLLYLESAKSYLEIAEKKEDIEEIQDELRNFGFIKKKNKKKVKLSKPLEFKTDDGFTIFVGKNSRQNDNLTFKTAGRNDLWFHVKDAPGSHVIIKNDGREFSESAIEYAATLAAKYSSVRYSSNISVDYTEKINVKRHPQKVLGLAVYTDFKTINIKND</sequence>
<evidence type="ECO:0000256" key="5">
    <source>
        <dbReference type="HAMAP-Rule" id="MF_00844"/>
    </source>
</evidence>
<comment type="caution">
    <text evidence="7">The sequence shown here is derived from an EMBL/GenBank/DDBJ whole genome shotgun (WGS) entry which is preliminary data.</text>
</comment>
<evidence type="ECO:0000256" key="4">
    <source>
        <dbReference type="ARBA" id="ARBA00022917"/>
    </source>
</evidence>
<dbReference type="Gene3D" id="2.30.310.10">
    <property type="entry name" value="ibrinogen binding protein from staphylococcus aureus domain"/>
    <property type="match status" value="1"/>
</dbReference>
<dbReference type="FunFam" id="2.30.310.10:FF:000004">
    <property type="entry name" value="Fibronectin-binding protein A"/>
    <property type="match status" value="1"/>
</dbReference>
<dbReference type="RefSeq" id="WP_008902467.1">
    <property type="nucleotide sequence ID" value="NZ_GL397071.1"/>
</dbReference>
<feature type="domain" description="NFACT RNA-binding" evidence="6">
    <location>
        <begin position="456"/>
        <end position="549"/>
    </location>
</feature>
<dbReference type="HOGENOM" id="CLU_022481_2_1_9"/>
<keyword evidence="4 5" id="KW-0648">Protein biosynthesis</keyword>